<dbReference type="InterPro" id="IPR058651">
    <property type="entry name" value="HTH_VMAP-M9"/>
</dbReference>
<dbReference type="Pfam" id="PF26355">
    <property type="entry name" value="HTH_VMAP-M9"/>
    <property type="match status" value="1"/>
</dbReference>
<reference evidence="2" key="2">
    <citation type="journal article" date="2019" name="Genome Biol. Evol.">
        <title>Day and night: Metabolic profiles and evolutionary relationships of six axenic non-marine cyanobacteria.</title>
        <authorList>
            <person name="Will S.E."/>
            <person name="Henke P."/>
            <person name="Boedeker C."/>
            <person name="Huang S."/>
            <person name="Brinkmann H."/>
            <person name="Rohde M."/>
            <person name="Jarek M."/>
            <person name="Friedl T."/>
            <person name="Seufert S."/>
            <person name="Schumacher M."/>
            <person name="Overmann J."/>
            <person name="Neumann-Schaal M."/>
            <person name="Petersen J."/>
        </authorList>
    </citation>
    <scope>NUCLEOTIDE SEQUENCE [LARGE SCALE GENOMIC DNA]</scope>
    <source>
        <strain evidence="2">PCC 7102</strain>
    </source>
</reference>
<evidence type="ECO:0000313" key="3">
    <source>
        <dbReference type="Proteomes" id="UP000271624"/>
    </source>
</evidence>
<comment type="caution">
    <text evidence="2">The sequence shown here is derived from an EMBL/GenBank/DDBJ whole genome shotgun (WGS) entry which is preliminary data.</text>
</comment>
<dbReference type="EMBL" id="RSCL01000017">
    <property type="protein sequence ID" value="RUT02028.1"/>
    <property type="molecule type" value="Genomic_DNA"/>
</dbReference>
<proteinExistence type="predicted"/>
<feature type="domain" description="vWA-MoxR associated protein N-terminal HTH" evidence="1">
    <location>
        <begin position="1"/>
        <end position="43"/>
    </location>
</feature>
<name>A0A433V7K5_9CYAN</name>
<sequence length="411" mass="46845">MATEGGYSPGYLSNVVAPLLWQRLSTLIDRRVTKKNCRFLLENYAACLNAETLPNEQLPASSSENVSQDMLPCFPSGSVPLGSPFYIEDSALKDIICQEIIKGGALIRIRAPREMGKTSLLLRILGYANSINYHTVSLNLEQVDSTILSEPNRFLRWLCASVTRQLQLETKLDEYWDEDLGSKLSSTLYFQDYLLEHINSPIVLALDEVNQIFEYPTVAKDFLPLLRSWYEEAKRLPIWQKLRIIIVKSTEIYIPLKLNQSPFNVGLPIVLNEFNLEQVQQLAQRYKLNWKQDLEAKLLMAMVGGHPSLIHTAIYHLSVGEINLAQLLETAPTCTGIYSHHLQRLWAILQEQPNLALALDHVINSPQPVQLEPILAYKLKSMGVIKLYENKAALSCHLYRQYFQKHIAIEK</sequence>
<evidence type="ECO:0000259" key="1">
    <source>
        <dbReference type="Pfam" id="PF26355"/>
    </source>
</evidence>
<gene>
    <name evidence="2" type="ORF">DSM106972_061030</name>
</gene>
<dbReference type="Proteomes" id="UP000271624">
    <property type="component" value="Unassembled WGS sequence"/>
</dbReference>
<keyword evidence="3" id="KW-1185">Reference proteome</keyword>
<evidence type="ECO:0000313" key="2">
    <source>
        <dbReference type="EMBL" id="RUT02028.1"/>
    </source>
</evidence>
<organism evidence="2 3">
    <name type="scientific">Dulcicalothrix desertica PCC 7102</name>
    <dbReference type="NCBI Taxonomy" id="232991"/>
    <lineage>
        <taxon>Bacteria</taxon>
        <taxon>Bacillati</taxon>
        <taxon>Cyanobacteriota</taxon>
        <taxon>Cyanophyceae</taxon>
        <taxon>Nostocales</taxon>
        <taxon>Calotrichaceae</taxon>
        <taxon>Dulcicalothrix</taxon>
    </lineage>
</organism>
<dbReference type="SUPFAM" id="SSF52540">
    <property type="entry name" value="P-loop containing nucleoside triphosphate hydrolases"/>
    <property type="match status" value="1"/>
</dbReference>
<dbReference type="AlphaFoldDB" id="A0A433V7K5"/>
<dbReference type="Gene3D" id="3.40.50.300">
    <property type="entry name" value="P-loop containing nucleotide triphosphate hydrolases"/>
    <property type="match status" value="1"/>
</dbReference>
<accession>A0A433V7K5</accession>
<reference evidence="2" key="1">
    <citation type="submission" date="2018-12" db="EMBL/GenBank/DDBJ databases">
        <authorList>
            <person name="Will S."/>
            <person name="Neumann-Schaal M."/>
            <person name="Henke P."/>
        </authorList>
    </citation>
    <scope>NUCLEOTIDE SEQUENCE</scope>
    <source>
        <strain evidence="2">PCC 7102</strain>
    </source>
</reference>
<dbReference type="Pfam" id="PF14516">
    <property type="entry name" value="AAA_35"/>
    <property type="match status" value="1"/>
</dbReference>
<protein>
    <recommendedName>
        <fullName evidence="1">vWA-MoxR associated protein N-terminal HTH domain-containing protein</fullName>
    </recommendedName>
</protein>
<dbReference type="InterPro" id="IPR027417">
    <property type="entry name" value="P-loop_NTPase"/>
</dbReference>